<dbReference type="RefSeq" id="WP_260727258.1">
    <property type="nucleotide sequence ID" value="NZ_BAAABS010000033.1"/>
</dbReference>
<dbReference type="EMBL" id="CP073721">
    <property type="protein sequence ID" value="UWZ37894.1"/>
    <property type="molecule type" value="Genomic_DNA"/>
</dbReference>
<accession>A0ABY5Z8B7</accession>
<dbReference type="Proteomes" id="UP001058271">
    <property type="component" value="Chromosome"/>
</dbReference>
<name>A0ABY5Z8B7_9ACTN</name>
<evidence type="ECO:0000313" key="2">
    <source>
        <dbReference type="Proteomes" id="UP001058271"/>
    </source>
</evidence>
<reference evidence="1" key="1">
    <citation type="submission" date="2021-04" db="EMBL/GenBank/DDBJ databases">
        <title>Biosynthetic gene clusters of Dactylosporangioum roseum.</title>
        <authorList>
            <person name="Hartkoorn R.C."/>
            <person name="Beaudoing E."/>
            <person name="Hot D."/>
            <person name="Moureu S."/>
        </authorList>
    </citation>
    <scope>NUCLEOTIDE SEQUENCE</scope>
    <source>
        <strain evidence="1">NRRL B-16295</strain>
    </source>
</reference>
<evidence type="ECO:0000313" key="1">
    <source>
        <dbReference type="EMBL" id="UWZ37894.1"/>
    </source>
</evidence>
<organism evidence="1 2">
    <name type="scientific">Dactylosporangium roseum</name>
    <dbReference type="NCBI Taxonomy" id="47989"/>
    <lineage>
        <taxon>Bacteria</taxon>
        <taxon>Bacillati</taxon>
        <taxon>Actinomycetota</taxon>
        <taxon>Actinomycetes</taxon>
        <taxon>Micromonosporales</taxon>
        <taxon>Micromonosporaceae</taxon>
        <taxon>Dactylosporangium</taxon>
    </lineage>
</organism>
<protein>
    <submittedName>
        <fullName evidence="1">Uncharacterized protein</fullName>
    </submittedName>
</protein>
<proteinExistence type="predicted"/>
<keyword evidence="2" id="KW-1185">Reference proteome</keyword>
<gene>
    <name evidence="1" type="ORF">Drose_06355</name>
</gene>
<sequence>MATVTHTVNSELLIESIVGERLDVSALRDFVRELDAVGVADHVLVDARQSGTGHLVQMLVRLTKTTTGPYPVGRAADVE</sequence>